<comment type="cofactor">
    <cofactor evidence="2">
        <name>Mg(2+)</name>
        <dbReference type="ChEBI" id="CHEBI:18420"/>
    </cofactor>
</comment>
<feature type="binding site" evidence="14 15">
    <location>
        <position position="35"/>
    </location>
    <ligand>
        <name>a divalent metal cation</name>
        <dbReference type="ChEBI" id="CHEBI:60240"/>
    </ligand>
</feature>
<dbReference type="GO" id="GO:0006298">
    <property type="term" value="P:mismatch repair"/>
    <property type="evidence" value="ECO:0007669"/>
    <property type="project" value="TreeGrafter"/>
</dbReference>
<evidence type="ECO:0000256" key="10">
    <source>
        <dbReference type="ARBA" id="ARBA00022723"/>
    </source>
</evidence>
<protein>
    <recommendedName>
        <fullName evidence="7 14">Ribonuclease HII</fullName>
        <shortName evidence="14">RNase HII</shortName>
        <ecNumber evidence="6 14">3.1.26.4</ecNumber>
    </recommendedName>
</protein>
<dbReference type="PROSITE" id="PS51975">
    <property type="entry name" value="RNASE_H_2"/>
    <property type="match status" value="1"/>
</dbReference>
<dbReference type="PANTHER" id="PTHR10954">
    <property type="entry name" value="RIBONUCLEASE H2 SUBUNIT A"/>
    <property type="match status" value="1"/>
</dbReference>
<keyword evidence="12 14" id="KW-0378">Hydrolase</keyword>
<comment type="similarity">
    <text evidence="5 14 16">Belongs to the RNase HII family.</text>
</comment>
<evidence type="ECO:0000256" key="15">
    <source>
        <dbReference type="PROSITE-ProRule" id="PRU01319"/>
    </source>
</evidence>
<keyword evidence="10 14" id="KW-0479">Metal-binding</keyword>
<dbReference type="Pfam" id="PF01351">
    <property type="entry name" value="RNase_HII"/>
    <property type="match status" value="1"/>
</dbReference>
<keyword evidence="11 14" id="KW-0255">Endonuclease</keyword>
<keyword evidence="13 14" id="KW-0464">Manganese</keyword>
<comment type="cofactor">
    <cofactor evidence="14 15">
        <name>Mn(2+)</name>
        <dbReference type="ChEBI" id="CHEBI:29035"/>
    </cofactor>
    <cofactor evidence="14 15">
        <name>Mg(2+)</name>
        <dbReference type="ChEBI" id="CHEBI:18420"/>
    </cofactor>
    <text evidence="14 15">Manganese or magnesium. Binds 1 divalent metal ion per monomer in the absence of substrate. May bind a second metal ion after substrate binding.</text>
</comment>
<dbReference type="Gene3D" id="3.30.420.10">
    <property type="entry name" value="Ribonuclease H-like superfamily/Ribonuclease H"/>
    <property type="match status" value="1"/>
</dbReference>
<dbReference type="GO" id="GO:0003723">
    <property type="term" value="F:RNA binding"/>
    <property type="evidence" value="ECO:0007669"/>
    <property type="project" value="UniProtKB-UniRule"/>
</dbReference>
<evidence type="ECO:0000256" key="2">
    <source>
        <dbReference type="ARBA" id="ARBA00001946"/>
    </source>
</evidence>
<evidence type="ECO:0000313" key="18">
    <source>
        <dbReference type="EMBL" id="SMO77412.1"/>
    </source>
</evidence>
<evidence type="ECO:0000256" key="3">
    <source>
        <dbReference type="ARBA" id="ARBA00004065"/>
    </source>
</evidence>
<comment type="catalytic activity">
    <reaction evidence="1 14 15 16">
        <text>Endonucleolytic cleavage to 5'-phosphomonoester.</text>
        <dbReference type="EC" id="3.1.26.4"/>
    </reaction>
</comment>
<keyword evidence="8 14" id="KW-0963">Cytoplasm</keyword>
<feature type="binding site" evidence="14 15">
    <location>
        <position position="127"/>
    </location>
    <ligand>
        <name>a divalent metal cation</name>
        <dbReference type="ChEBI" id="CHEBI:60240"/>
    </ligand>
</feature>
<evidence type="ECO:0000256" key="11">
    <source>
        <dbReference type="ARBA" id="ARBA00022759"/>
    </source>
</evidence>
<dbReference type="NCBIfam" id="NF000595">
    <property type="entry name" value="PRK00015.1-3"/>
    <property type="match status" value="1"/>
</dbReference>
<dbReference type="GO" id="GO:0032299">
    <property type="term" value="C:ribonuclease H2 complex"/>
    <property type="evidence" value="ECO:0007669"/>
    <property type="project" value="TreeGrafter"/>
</dbReference>
<evidence type="ECO:0000256" key="13">
    <source>
        <dbReference type="ARBA" id="ARBA00023211"/>
    </source>
</evidence>
<sequence length="215" mass="24709">MTKPGDGDKSTESLNRLRYERRLWNEGFERVMGLDEVGRGCLAGPVVAAGVIFKAGTFIEEIRDSKTLSLKDRRRLGREIKAQALYWTVQWCMPSEIDKLNILQASIKAMNKCAEAEQACPDYLLVDGNRFKSGLCPHQCLIKGDDRSMSIAAASIIAKVYRDEWMYDLHEEYPHYGWDTNVGYPTQQHFRGLKEHGATKYHRQSFRLRTDKMID</sequence>
<evidence type="ECO:0000256" key="12">
    <source>
        <dbReference type="ARBA" id="ARBA00022801"/>
    </source>
</evidence>
<dbReference type="HAMAP" id="MF_00052_B">
    <property type="entry name" value="RNase_HII_B"/>
    <property type="match status" value="1"/>
</dbReference>
<reference evidence="18 19" key="1">
    <citation type="submission" date="2017-05" db="EMBL/GenBank/DDBJ databases">
        <authorList>
            <person name="Varghese N."/>
            <person name="Submissions S."/>
        </authorList>
    </citation>
    <scope>NUCLEOTIDE SEQUENCE [LARGE SCALE GENOMIC DNA]</scope>
    <source>
        <strain evidence="18 19">DSM 21194</strain>
    </source>
</reference>
<dbReference type="GO" id="GO:0043137">
    <property type="term" value="P:DNA replication, removal of RNA primer"/>
    <property type="evidence" value="ECO:0007669"/>
    <property type="project" value="TreeGrafter"/>
</dbReference>
<evidence type="ECO:0000256" key="16">
    <source>
        <dbReference type="RuleBase" id="RU003515"/>
    </source>
</evidence>
<dbReference type="RefSeq" id="WP_142715162.1">
    <property type="nucleotide sequence ID" value="NZ_FXTH01000012.1"/>
</dbReference>
<dbReference type="InterPro" id="IPR024567">
    <property type="entry name" value="RNase_HII/HIII_dom"/>
</dbReference>
<evidence type="ECO:0000256" key="4">
    <source>
        <dbReference type="ARBA" id="ARBA00004496"/>
    </source>
</evidence>
<dbReference type="GO" id="GO:0004523">
    <property type="term" value="F:RNA-DNA hybrid ribonuclease activity"/>
    <property type="evidence" value="ECO:0007669"/>
    <property type="project" value="UniProtKB-UniRule"/>
</dbReference>
<feature type="domain" description="RNase H type-2" evidence="17">
    <location>
        <begin position="29"/>
        <end position="215"/>
    </location>
</feature>
<evidence type="ECO:0000256" key="9">
    <source>
        <dbReference type="ARBA" id="ARBA00022722"/>
    </source>
</evidence>
<proteinExistence type="inferred from homology"/>
<evidence type="ECO:0000256" key="7">
    <source>
        <dbReference type="ARBA" id="ARBA00019179"/>
    </source>
</evidence>
<evidence type="ECO:0000256" key="6">
    <source>
        <dbReference type="ARBA" id="ARBA00012180"/>
    </source>
</evidence>
<dbReference type="InterPro" id="IPR036397">
    <property type="entry name" value="RNaseH_sf"/>
</dbReference>
<dbReference type="GO" id="GO:0005737">
    <property type="term" value="C:cytoplasm"/>
    <property type="evidence" value="ECO:0007669"/>
    <property type="project" value="UniProtKB-SubCell"/>
</dbReference>
<dbReference type="Proteomes" id="UP000317593">
    <property type="component" value="Unassembled WGS sequence"/>
</dbReference>
<gene>
    <name evidence="14" type="primary">rnhB</name>
    <name evidence="18" type="ORF">SAMN06265218_112126</name>
</gene>
<name>A0A521E0K3_9BACT</name>
<dbReference type="SUPFAM" id="SSF53098">
    <property type="entry name" value="Ribonuclease H-like"/>
    <property type="match status" value="1"/>
</dbReference>
<evidence type="ECO:0000256" key="1">
    <source>
        <dbReference type="ARBA" id="ARBA00000077"/>
    </source>
</evidence>
<keyword evidence="9 14" id="KW-0540">Nuclease</keyword>
<keyword evidence="19" id="KW-1185">Reference proteome</keyword>
<dbReference type="PANTHER" id="PTHR10954:SF18">
    <property type="entry name" value="RIBONUCLEASE HII"/>
    <property type="match status" value="1"/>
</dbReference>
<evidence type="ECO:0000256" key="8">
    <source>
        <dbReference type="ARBA" id="ARBA00022490"/>
    </source>
</evidence>
<dbReference type="EC" id="3.1.26.4" evidence="6 14"/>
<dbReference type="InterPro" id="IPR012337">
    <property type="entry name" value="RNaseH-like_sf"/>
</dbReference>
<dbReference type="OrthoDB" id="9803420at2"/>
<dbReference type="InterPro" id="IPR001352">
    <property type="entry name" value="RNase_HII/HIII"/>
</dbReference>
<evidence type="ECO:0000256" key="5">
    <source>
        <dbReference type="ARBA" id="ARBA00007383"/>
    </source>
</evidence>
<evidence type="ECO:0000259" key="17">
    <source>
        <dbReference type="PROSITE" id="PS51975"/>
    </source>
</evidence>
<dbReference type="GO" id="GO:0030145">
    <property type="term" value="F:manganese ion binding"/>
    <property type="evidence" value="ECO:0007669"/>
    <property type="project" value="UniProtKB-UniRule"/>
</dbReference>
<organism evidence="18 19">
    <name type="scientific">Fodinibius sediminis</name>
    <dbReference type="NCBI Taxonomy" id="1214077"/>
    <lineage>
        <taxon>Bacteria</taxon>
        <taxon>Pseudomonadati</taxon>
        <taxon>Balneolota</taxon>
        <taxon>Balneolia</taxon>
        <taxon>Balneolales</taxon>
        <taxon>Balneolaceae</taxon>
        <taxon>Fodinibius</taxon>
    </lineage>
</organism>
<feature type="binding site" evidence="14 15">
    <location>
        <position position="36"/>
    </location>
    <ligand>
        <name>a divalent metal cation</name>
        <dbReference type="ChEBI" id="CHEBI:60240"/>
    </ligand>
</feature>
<comment type="subcellular location">
    <subcellularLocation>
        <location evidence="4 14">Cytoplasm</location>
    </subcellularLocation>
</comment>
<evidence type="ECO:0000256" key="14">
    <source>
        <dbReference type="HAMAP-Rule" id="MF_00052"/>
    </source>
</evidence>
<comment type="function">
    <text evidence="3 14 16">Endonuclease that specifically degrades the RNA of RNA-DNA hybrids.</text>
</comment>
<dbReference type="EMBL" id="FXTH01000012">
    <property type="protein sequence ID" value="SMO77412.1"/>
    <property type="molecule type" value="Genomic_DNA"/>
</dbReference>
<dbReference type="AlphaFoldDB" id="A0A521E0K3"/>
<accession>A0A521E0K3</accession>
<dbReference type="InterPro" id="IPR022898">
    <property type="entry name" value="RNase_HII"/>
</dbReference>
<dbReference type="CDD" id="cd07182">
    <property type="entry name" value="RNase_HII_bacteria_HII_like"/>
    <property type="match status" value="1"/>
</dbReference>
<evidence type="ECO:0000313" key="19">
    <source>
        <dbReference type="Proteomes" id="UP000317593"/>
    </source>
</evidence>